<dbReference type="AlphaFoldDB" id="E4SHT4"/>
<evidence type="ECO:0000313" key="2">
    <source>
        <dbReference type="Proteomes" id="UP000006835"/>
    </source>
</evidence>
<dbReference type="HOGENOM" id="CLU_2647679_0_0_9"/>
<name>E4SHT4_CALK2</name>
<accession>E4SHT4</accession>
<evidence type="ECO:0000313" key="1">
    <source>
        <dbReference type="EMBL" id="ADQ47309.1"/>
    </source>
</evidence>
<dbReference type="RefSeq" id="WP_013431374.1">
    <property type="nucleotide sequence ID" value="NC_014720.1"/>
</dbReference>
<proteinExistence type="predicted"/>
<gene>
    <name evidence="1" type="ordered locus">Calkro_2505</name>
</gene>
<keyword evidence="2" id="KW-1185">Reference proteome</keyword>
<sequence length="76" mass="8669">MSISPVIKGKITKTFLVNLFKILNTIQIVYINKDSNAITADKEALLEILKGYNDYLTKYKNELTSIIINQLKLAEH</sequence>
<protein>
    <submittedName>
        <fullName evidence="1">Uncharacterized protein</fullName>
    </submittedName>
</protein>
<organism evidence="1 2">
    <name type="scientific">Caldicellulosiruptor kronotskyensis (strain DSM 18902 / VKM B-2412 / 2002)</name>
    <dbReference type="NCBI Taxonomy" id="632348"/>
    <lineage>
        <taxon>Bacteria</taxon>
        <taxon>Bacillati</taxon>
        <taxon>Bacillota</taxon>
        <taxon>Bacillota incertae sedis</taxon>
        <taxon>Caldicellulosiruptorales</taxon>
        <taxon>Caldicellulosiruptoraceae</taxon>
        <taxon>Caldicellulosiruptor</taxon>
    </lineage>
</organism>
<dbReference type="EMBL" id="CP002330">
    <property type="protein sequence ID" value="ADQ47309.1"/>
    <property type="molecule type" value="Genomic_DNA"/>
</dbReference>
<reference evidence="1 2" key="2">
    <citation type="journal article" date="2011" name="J. Bacteriol.">
        <title>Complete genome sequences for the anaerobic, extremely thermophilic plant biomass-degrading bacteria Caldicellulosiruptor hydrothermalis, Caldicellulosiruptor kristjanssonii, Caldicellulosiruptor kronotskyensis, Caldicellulosiruptor owensenis, and Caldicellulosiruptor lactoaceticus.</title>
        <authorList>
            <person name="Blumer-Schuette S.E."/>
            <person name="Ozdemir I."/>
            <person name="Mistry D."/>
            <person name="Lucas S."/>
            <person name="Lapidus A."/>
            <person name="Cheng J.F."/>
            <person name="Goodwin L.A."/>
            <person name="Pitluck S."/>
            <person name="Land M.L."/>
            <person name="Hauser L.J."/>
            <person name="Woyke T."/>
            <person name="Mikhailova N."/>
            <person name="Pati A."/>
            <person name="Kyrpides N.C."/>
            <person name="Ivanova N."/>
            <person name="Detter J.C."/>
            <person name="Walston-Davenport K."/>
            <person name="Han S."/>
            <person name="Adams M.W."/>
            <person name="Kelly R.M."/>
        </authorList>
    </citation>
    <scope>NUCLEOTIDE SEQUENCE [LARGE SCALE GENOMIC DNA]</scope>
    <source>
        <strain evidence="2">DSM 18902 / VKM B-2412 / 2002</strain>
    </source>
</reference>
<dbReference type="PATRIC" id="fig|632348.3.peg.2658"/>
<reference key="1">
    <citation type="submission" date="2010-11" db="EMBL/GenBank/DDBJ databases">
        <title>Complete sequence of Caldicellulosiruptor kronotskyensis 2002.</title>
        <authorList>
            <consortium name="US DOE Joint Genome Institute"/>
            <person name="Lucas S."/>
            <person name="Copeland A."/>
            <person name="Lapidus A."/>
            <person name="Cheng J.-F."/>
            <person name="Bruce D."/>
            <person name="Goodwin L."/>
            <person name="Pitluck S."/>
            <person name="Davenport K."/>
            <person name="Detter J.C."/>
            <person name="Han C."/>
            <person name="Tapia R."/>
            <person name="Land M."/>
            <person name="Hauser L."/>
            <person name="Jeffries C."/>
            <person name="Kyrpides N."/>
            <person name="Ivanova N."/>
            <person name="Mikhailova N."/>
            <person name="Blumer-Schuette S.E."/>
            <person name="Kelly R.M."/>
            <person name="Woyke T."/>
        </authorList>
    </citation>
    <scope>NUCLEOTIDE SEQUENCE</scope>
    <source>
        <strain>2002</strain>
    </source>
</reference>
<dbReference type="KEGG" id="ckn:Calkro_2505"/>
<dbReference type="Proteomes" id="UP000006835">
    <property type="component" value="Chromosome"/>
</dbReference>